<reference evidence="1 2" key="1">
    <citation type="submission" date="2014-01" db="EMBL/GenBank/DDBJ databases">
        <title>Full genme sequencing of cellulolytic bacterium Gynuella sunshinyii YC6258T gen. nov., sp. nov.</title>
        <authorList>
            <person name="Khan H."/>
            <person name="Chung E.J."/>
            <person name="Chung Y.R."/>
        </authorList>
    </citation>
    <scope>NUCLEOTIDE SEQUENCE [LARGE SCALE GENOMIC DNA]</scope>
    <source>
        <strain evidence="1 2">YC6258</strain>
    </source>
</reference>
<evidence type="ECO:0000313" key="1">
    <source>
        <dbReference type="EMBL" id="AJQ94100.1"/>
    </source>
</evidence>
<accession>A0A0C5V3L4</accession>
<proteinExistence type="predicted"/>
<name>A0A0C5V3L4_9GAMM</name>
<keyword evidence="2" id="KW-1185">Reference proteome</keyword>
<dbReference type="EMBL" id="CP007142">
    <property type="protein sequence ID" value="AJQ94100.1"/>
    <property type="molecule type" value="Genomic_DNA"/>
</dbReference>
<protein>
    <submittedName>
        <fullName evidence="1">Uncharacterized protein</fullName>
    </submittedName>
</protein>
<gene>
    <name evidence="1" type="ORF">YC6258_02056</name>
</gene>
<dbReference type="AlphaFoldDB" id="A0A0C5V3L4"/>
<sequence length="314" mass="36237">MKQEIVTEVIACLSEDRTLFRYFKGQYAAYLLSCISRSGTTVQAVKQSPFRGLLEQPDVRKVLSVSGDGSLASGVFDYVWNESCQSFVLTLGQWGSKRWGIQTTRNGYNLVLQMNFSEQHNRAYQRLLKPTQDHVFNYAGHPVAERKEDALYRDTLAWARLDIDLDTGEALIEEVQSDWVRRVRTALSQLNSKGKIAAYYGRCLQCDGNTFRRYAEEVFLPFASIWSEAMLTAAIRFIREELGIGRIYYHTHESGALLKGIRGSHPPRSLYTDLPRKFCFQQTDQAPVFIREDRVFKRKCRAIRTKLLWHELIL</sequence>
<dbReference type="HOGENOM" id="CLU_863146_0_0_6"/>
<dbReference type="STRING" id="1445510.YC6258_02056"/>
<dbReference type="OrthoDB" id="975289at2"/>
<dbReference type="RefSeq" id="WP_052830175.1">
    <property type="nucleotide sequence ID" value="NZ_CP007142.1"/>
</dbReference>
<organism evidence="1 2">
    <name type="scientific">Gynuella sunshinyii YC6258</name>
    <dbReference type="NCBI Taxonomy" id="1445510"/>
    <lineage>
        <taxon>Bacteria</taxon>
        <taxon>Pseudomonadati</taxon>
        <taxon>Pseudomonadota</taxon>
        <taxon>Gammaproteobacteria</taxon>
        <taxon>Oceanospirillales</taxon>
        <taxon>Saccharospirillaceae</taxon>
        <taxon>Gynuella</taxon>
    </lineage>
</organism>
<evidence type="ECO:0000313" key="2">
    <source>
        <dbReference type="Proteomes" id="UP000032266"/>
    </source>
</evidence>
<dbReference type="KEGG" id="gsn:YC6258_02056"/>
<dbReference type="Proteomes" id="UP000032266">
    <property type="component" value="Chromosome"/>
</dbReference>